<proteinExistence type="inferred from homology"/>
<reference evidence="21 22" key="1">
    <citation type="submission" date="2020-04" db="EMBL/GenBank/DDBJ databases">
        <title>Ferrimonas sp. S7 isolated from sea water.</title>
        <authorList>
            <person name="Bae S.S."/>
            <person name="Baek K."/>
        </authorList>
    </citation>
    <scope>NUCLEOTIDE SEQUENCE [LARGE SCALE GENOMIC DNA]</scope>
    <source>
        <strain evidence="21 22">S7</strain>
    </source>
</reference>
<dbReference type="RefSeq" id="WP_168662540.1">
    <property type="nucleotide sequence ID" value="NZ_CP051180.1"/>
</dbReference>
<evidence type="ECO:0000256" key="9">
    <source>
        <dbReference type="ARBA" id="ARBA00022490"/>
    </source>
</evidence>
<dbReference type="GO" id="GO:0009073">
    <property type="term" value="P:aromatic amino acid family biosynthetic process"/>
    <property type="evidence" value="ECO:0007669"/>
    <property type="project" value="UniProtKB-KW"/>
</dbReference>
<evidence type="ECO:0000256" key="11">
    <source>
        <dbReference type="ARBA" id="ARBA00022723"/>
    </source>
</evidence>
<evidence type="ECO:0000259" key="19">
    <source>
        <dbReference type="Pfam" id="PF01761"/>
    </source>
</evidence>
<evidence type="ECO:0000256" key="1">
    <source>
        <dbReference type="ARBA" id="ARBA00001393"/>
    </source>
</evidence>
<evidence type="ECO:0000256" key="13">
    <source>
        <dbReference type="ARBA" id="ARBA00022833"/>
    </source>
</evidence>
<dbReference type="GO" id="GO:0003856">
    <property type="term" value="F:3-dehydroquinate synthase activity"/>
    <property type="evidence" value="ECO:0007669"/>
    <property type="project" value="UniProtKB-UniRule"/>
</dbReference>
<dbReference type="GO" id="GO:0008652">
    <property type="term" value="P:amino acid biosynthetic process"/>
    <property type="evidence" value="ECO:0007669"/>
    <property type="project" value="UniProtKB-KW"/>
</dbReference>
<keyword evidence="16 18" id="KW-0456">Lyase</keyword>
<sequence length="359" mass="39214">MERIDVHLGQRSYPIHIGSGLLQNGDGLIRELLPPRVLLISNEVVAPLYLESATALLSRCGCQIDTLVLPDGERYKTFDTLNLIFTKALELGLGRDCSFVALGGGVIGDMVGYAAASYQRGVQFCQFPTTLLAQVDSSVGGKTAVNHPLGKNMIGAFHQPQLVLMDMDTLSTLPAREFAAGMAEVIKYGILWDGDFFAWLEQHQAELKALQVDALSYAIGRCCQIKAEVVAEDETERGVRALLNLGHTFGHAIEAEQGYGNWLHGEAVATGIVLAAQLAQQLGWLEQVQVDRISALISAFDLPLNPPQEMGFEQFMPHMRRDKKALQGIVRLILPTAIGTTEVVSSVTEDQLRQLFDTL</sequence>
<keyword evidence="17 18" id="KW-0170">Cobalt</keyword>
<accession>A0A6H1UIS3</accession>
<evidence type="ECO:0000256" key="5">
    <source>
        <dbReference type="ARBA" id="ARBA00004661"/>
    </source>
</evidence>
<dbReference type="FunFam" id="1.20.1090.10:FF:000002">
    <property type="entry name" value="3-dehydroquinate synthase"/>
    <property type="match status" value="1"/>
</dbReference>
<keyword evidence="9 18" id="KW-0963">Cytoplasm</keyword>
<keyword evidence="10 18" id="KW-0028">Amino-acid biosynthesis</keyword>
<dbReference type="NCBIfam" id="TIGR01357">
    <property type="entry name" value="aroB"/>
    <property type="match status" value="1"/>
</dbReference>
<evidence type="ECO:0000256" key="17">
    <source>
        <dbReference type="ARBA" id="ARBA00023285"/>
    </source>
</evidence>
<dbReference type="PANTHER" id="PTHR43622">
    <property type="entry name" value="3-DEHYDROQUINATE SYNTHASE"/>
    <property type="match status" value="1"/>
</dbReference>
<dbReference type="InterPro" id="IPR030963">
    <property type="entry name" value="DHQ_synth_fam"/>
</dbReference>
<evidence type="ECO:0000256" key="16">
    <source>
        <dbReference type="ARBA" id="ARBA00023239"/>
    </source>
</evidence>
<evidence type="ECO:0000259" key="20">
    <source>
        <dbReference type="Pfam" id="PF24621"/>
    </source>
</evidence>
<evidence type="ECO:0000256" key="15">
    <source>
        <dbReference type="ARBA" id="ARBA00023141"/>
    </source>
</evidence>
<dbReference type="EMBL" id="CP051180">
    <property type="protein sequence ID" value="QIZ78510.1"/>
    <property type="molecule type" value="Genomic_DNA"/>
</dbReference>
<evidence type="ECO:0000256" key="18">
    <source>
        <dbReference type="HAMAP-Rule" id="MF_00110"/>
    </source>
</evidence>
<name>A0A6H1UIS3_9GAMM</name>
<dbReference type="HAMAP" id="MF_00110">
    <property type="entry name" value="DHQ_synthase"/>
    <property type="match status" value="1"/>
</dbReference>
<keyword evidence="13 18" id="KW-0862">Zinc</keyword>
<evidence type="ECO:0000256" key="4">
    <source>
        <dbReference type="ARBA" id="ARBA00004496"/>
    </source>
</evidence>
<dbReference type="UniPathway" id="UPA00053">
    <property type="reaction ID" value="UER00085"/>
</dbReference>
<dbReference type="Gene3D" id="3.40.50.1970">
    <property type="match status" value="1"/>
</dbReference>
<dbReference type="KEGG" id="fes:HER31_17375"/>
<keyword evidence="12 18" id="KW-0547">Nucleotide-binding</keyword>
<feature type="binding site" evidence="18">
    <location>
        <begin position="129"/>
        <end position="130"/>
    </location>
    <ligand>
        <name>NAD(+)</name>
        <dbReference type="ChEBI" id="CHEBI:57540"/>
    </ligand>
</feature>
<comment type="cofactor">
    <cofactor evidence="2 18">
        <name>NAD(+)</name>
        <dbReference type="ChEBI" id="CHEBI:57540"/>
    </cofactor>
</comment>
<dbReference type="SUPFAM" id="SSF56796">
    <property type="entry name" value="Dehydroquinate synthase-like"/>
    <property type="match status" value="1"/>
</dbReference>
<dbReference type="GO" id="GO:0009423">
    <property type="term" value="P:chorismate biosynthetic process"/>
    <property type="evidence" value="ECO:0007669"/>
    <property type="project" value="UniProtKB-UniRule"/>
</dbReference>
<comment type="cofactor">
    <cofactor evidence="18">
        <name>Co(2+)</name>
        <dbReference type="ChEBI" id="CHEBI:48828"/>
    </cofactor>
    <cofactor evidence="18">
        <name>Zn(2+)</name>
        <dbReference type="ChEBI" id="CHEBI:29105"/>
    </cofactor>
    <text evidence="18">Binds 1 divalent metal cation per subunit. Can use either Co(2+) or Zn(2+).</text>
</comment>
<dbReference type="InterPro" id="IPR030960">
    <property type="entry name" value="DHQS/DOIS_N"/>
</dbReference>
<dbReference type="Pfam" id="PF24621">
    <property type="entry name" value="DHQS_C"/>
    <property type="match status" value="1"/>
</dbReference>
<dbReference type="GO" id="GO:0005737">
    <property type="term" value="C:cytoplasm"/>
    <property type="evidence" value="ECO:0007669"/>
    <property type="project" value="UniProtKB-SubCell"/>
</dbReference>
<evidence type="ECO:0000256" key="8">
    <source>
        <dbReference type="ARBA" id="ARBA00017684"/>
    </source>
</evidence>
<keyword evidence="14 18" id="KW-0520">NAD</keyword>
<dbReference type="GO" id="GO:0046872">
    <property type="term" value="F:metal ion binding"/>
    <property type="evidence" value="ECO:0007669"/>
    <property type="project" value="UniProtKB-KW"/>
</dbReference>
<feature type="domain" description="3-dehydroquinate synthase C-terminal" evidence="20">
    <location>
        <begin position="181"/>
        <end position="325"/>
    </location>
</feature>
<comment type="pathway">
    <text evidence="5 18">Metabolic intermediate biosynthesis; chorismate biosynthesis; chorismate from D-erythrose 4-phosphate and phosphoenolpyruvate: step 2/7.</text>
</comment>
<keyword evidence="22" id="KW-1185">Reference proteome</keyword>
<evidence type="ECO:0000313" key="22">
    <source>
        <dbReference type="Proteomes" id="UP000501602"/>
    </source>
</evidence>
<protein>
    <recommendedName>
        <fullName evidence="8 18">3-dehydroquinate synthase</fullName>
        <shortName evidence="18">DHQS</shortName>
        <ecNumber evidence="7 18">4.2.3.4</ecNumber>
    </recommendedName>
</protein>
<dbReference type="FunFam" id="3.40.50.1970:FF:000001">
    <property type="entry name" value="3-dehydroquinate synthase"/>
    <property type="match status" value="1"/>
</dbReference>
<keyword evidence="11 18" id="KW-0479">Metal-binding</keyword>
<dbReference type="EC" id="4.2.3.4" evidence="7 18"/>
<feature type="binding site" evidence="18">
    <location>
        <begin position="105"/>
        <end position="109"/>
    </location>
    <ligand>
        <name>NAD(+)</name>
        <dbReference type="ChEBI" id="CHEBI:57540"/>
    </ligand>
</feature>
<evidence type="ECO:0000256" key="2">
    <source>
        <dbReference type="ARBA" id="ARBA00001911"/>
    </source>
</evidence>
<dbReference type="InterPro" id="IPR050071">
    <property type="entry name" value="Dehydroquinate_synthase"/>
</dbReference>
<comment type="catalytic activity">
    <reaction evidence="1 18">
        <text>7-phospho-2-dehydro-3-deoxy-D-arabino-heptonate = 3-dehydroquinate + phosphate</text>
        <dbReference type="Rhea" id="RHEA:21968"/>
        <dbReference type="ChEBI" id="CHEBI:32364"/>
        <dbReference type="ChEBI" id="CHEBI:43474"/>
        <dbReference type="ChEBI" id="CHEBI:58394"/>
        <dbReference type="EC" id="4.2.3.4"/>
    </reaction>
</comment>
<dbReference type="CDD" id="cd08195">
    <property type="entry name" value="DHQS"/>
    <property type="match status" value="1"/>
</dbReference>
<dbReference type="InterPro" id="IPR056179">
    <property type="entry name" value="DHQS_C"/>
</dbReference>
<evidence type="ECO:0000313" key="21">
    <source>
        <dbReference type="EMBL" id="QIZ78510.1"/>
    </source>
</evidence>
<feature type="binding site" evidence="18">
    <location>
        <position position="151"/>
    </location>
    <ligand>
        <name>NAD(+)</name>
        <dbReference type="ChEBI" id="CHEBI:57540"/>
    </ligand>
</feature>
<dbReference type="AlphaFoldDB" id="A0A6H1UIS3"/>
<dbReference type="Pfam" id="PF01761">
    <property type="entry name" value="DHQ_synthase"/>
    <property type="match status" value="1"/>
</dbReference>
<evidence type="ECO:0000256" key="6">
    <source>
        <dbReference type="ARBA" id="ARBA00005412"/>
    </source>
</evidence>
<evidence type="ECO:0000256" key="12">
    <source>
        <dbReference type="ARBA" id="ARBA00022741"/>
    </source>
</evidence>
<dbReference type="Gene3D" id="1.20.1090.10">
    <property type="entry name" value="Dehydroquinate synthase-like - alpha domain"/>
    <property type="match status" value="1"/>
</dbReference>
<comment type="similarity">
    <text evidence="6 18">Belongs to the sugar phosphate cyclases superfamily. Dehydroquinate synthase family.</text>
</comment>
<feature type="binding site" evidence="18">
    <location>
        <position position="264"/>
    </location>
    <ligand>
        <name>Zn(2+)</name>
        <dbReference type="ChEBI" id="CHEBI:29105"/>
    </ligand>
</feature>
<dbReference type="InterPro" id="IPR016037">
    <property type="entry name" value="DHQ_synth_AroB"/>
</dbReference>
<feature type="binding site" evidence="18">
    <location>
        <begin position="71"/>
        <end position="76"/>
    </location>
    <ligand>
        <name>NAD(+)</name>
        <dbReference type="ChEBI" id="CHEBI:57540"/>
    </ligand>
</feature>
<organism evidence="21 22">
    <name type="scientific">Ferrimonas lipolytica</name>
    <dbReference type="NCBI Taxonomy" id="2724191"/>
    <lineage>
        <taxon>Bacteria</taxon>
        <taxon>Pseudomonadati</taxon>
        <taxon>Pseudomonadota</taxon>
        <taxon>Gammaproteobacteria</taxon>
        <taxon>Alteromonadales</taxon>
        <taxon>Ferrimonadaceae</taxon>
        <taxon>Ferrimonas</taxon>
    </lineage>
</organism>
<feature type="domain" description="3-dehydroquinate synthase N-terminal" evidence="19">
    <location>
        <begin position="67"/>
        <end position="179"/>
    </location>
</feature>
<gene>
    <name evidence="18 21" type="primary">aroB</name>
    <name evidence="21" type="ORF">HER31_17375</name>
</gene>
<feature type="binding site" evidence="18">
    <location>
        <position position="142"/>
    </location>
    <ligand>
        <name>NAD(+)</name>
        <dbReference type="ChEBI" id="CHEBI:57540"/>
    </ligand>
</feature>
<evidence type="ECO:0000256" key="14">
    <source>
        <dbReference type="ARBA" id="ARBA00023027"/>
    </source>
</evidence>
<feature type="binding site" evidence="18">
    <location>
        <position position="247"/>
    </location>
    <ligand>
        <name>Zn(2+)</name>
        <dbReference type="ChEBI" id="CHEBI:29105"/>
    </ligand>
</feature>
<dbReference type="PIRSF" id="PIRSF001455">
    <property type="entry name" value="DHQ_synth"/>
    <property type="match status" value="1"/>
</dbReference>
<evidence type="ECO:0000256" key="7">
    <source>
        <dbReference type="ARBA" id="ARBA00013031"/>
    </source>
</evidence>
<comment type="subcellular location">
    <subcellularLocation>
        <location evidence="4 18">Cytoplasm</location>
    </subcellularLocation>
</comment>
<feature type="binding site" evidence="18">
    <location>
        <begin position="169"/>
        <end position="172"/>
    </location>
    <ligand>
        <name>NAD(+)</name>
        <dbReference type="ChEBI" id="CHEBI:57540"/>
    </ligand>
</feature>
<dbReference type="GO" id="GO:0000166">
    <property type="term" value="F:nucleotide binding"/>
    <property type="evidence" value="ECO:0007669"/>
    <property type="project" value="UniProtKB-KW"/>
</dbReference>
<dbReference type="Proteomes" id="UP000501602">
    <property type="component" value="Chromosome"/>
</dbReference>
<dbReference type="PANTHER" id="PTHR43622:SF7">
    <property type="entry name" value="3-DEHYDROQUINATE SYNTHASE, CHLOROPLASTIC"/>
    <property type="match status" value="1"/>
</dbReference>
<evidence type="ECO:0000256" key="10">
    <source>
        <dbReference type="ARBA" id="ARBA00022605"/>
    </source>
</evidence>
<comment type="function">
    <text evidence="3 18">Catalyzes the conversion of 3-deoxy-D-arabino-heptulosonate 7-phosphate (DAHP) to dehydroquinate (DHQ).</text>
</comment>
<keyword evidence="15 18" id="KW-0057">Aromatic amino acid biosynthesis</keyword>
<evidence type="ECO:0000256" key="3">
    <source>
        <dbReference type="ARBA" id="ARBA00003485"/>
    </source>
</evidence>
<feature type="binding site" evidence="18">
    <location>
        <position position="184"/>
    </location>
    <ligand>
        <name>Zn(2+)</name>
        <dbReference type="ChEBI" id="CHEBI:29105"/>
    </ligand>
</feature>